<evidence type="ECO:0000313" key="3">
    <source>
        <dbReference type="EMBL" id="ATL45940.1"/>
    </source>
</evidence>
<dbReference type="KEGG" id="cbae:COR50_01500"/>
<feature type="transmembrane region" description="Helical" evidence="2">
    <location>
        <begin position="6"/>
        <end position="23"/>
    </location>
</feature>
<keyword evidence="2" id="KW-1133">Transmembrane helix</keyword>
<proteinExistence type="predicted"/>
<protein>
    <submittedName>
        <fullName evidence="3">Uncharacterized protein</fullName>
    </submittedName>
</protein>
<name>A0A291QPQ8_9BACT</name>
<keyword evidence="2" id="KW-0812">Transmembrane</keyword>
<gene>
    <name evidence="3" type="ORF">COR50_01500</name>
</gene>
<evidence type="ECO:0000256" key="1">
    <source>
        <dbReference type="SAM" id="Coils"/>
    </source>
</evidence>
<feature type="coiled-coil region" evidence="1">
    <location>
        <begin position="29"/>
        <end position="63"/>
    </location>
</feature>
<keyword evidence="2" id="KW-0472">Membrane</keyword>
<accession>A0A291QPQ8</accession>
<dbReference type="EMBL" id="CP023777">
    <property type="protein sequence ID" value="ATL45940.1"/>
    <property type="molecule type" value="Genomic_DNA"/>
</dbReference>
<evidence type="ECO:0000256" key="2">
    <source>
        <dbReference type="SAM" id="Phobius"/>
    </source>
</evidence>
<dbReference type="RefSeq" id="WP_098192330.1">
    <property type="nucleotide sequence ID" value="NZ_CP023777.1"/>
</dbReference>
<dbReference type="Proteomes" id="UP000220133">
    <property type="component" value="Chromosome"/>
</dbReference>
<keyword evidence="1" id="KW-0175">Coiled coil</keyword>
<reference evidence="3 4" key="1">
    <citation type="submission" date="2017-10" db="EMBL/GenBank/DDBJ databases">
        <title>Paenichitinophaga pekingensis gen. nov., sp. nov., isolated from activated sludge.</title>
        <authorList>
            <person name="Jin D."/>
            <person name="Kong X."/>
            <person name="Deng Y."/>
            <person name="Bai Z."/>
        </authorList>
    </citation>
    <scope>NUCLEOTIDE SEQUENCE [LARGE SCALE GENOMIC DNA]</scope>
    <source>
        <strain evidence="3 4">13</strain>
    </source>
</reference>
<sequence length="199" mass="23092">MPWNKIIIGILAFFVILFAVDAYKERRHAKNLLAANERLLNENRSLQANLKQTAQTAQQIANRQEVQFTQQQPTFVDRRVYFRKNWDQFITIHHGDYKTGFLGGIKDLKISISNQTEYQLDNVEIEVRYLRSKGDVFKTERYTLKNIREQSTASVKAADSRKGMKVMVRLISITSQAMNFCWSYDKKAAAGDEDPFKCS</sequence>
<keyword evidence="4" id="KW-1185">Reference proteome</keyword>
<dbReference type="OrthoDB" id="663426at2"/>
<evidence type="ECO:0000313" key="4">
    <source>
        <dbReference type="Proteomes" id="UP000220133"/>
    </source>
</evidence>
<organism evidence="3 4">
    <name type="scientific">Chitinophaga caeni</name>
    <dbReference type="NCBI Taxonomy" id="2029983"/>
    <lineage>
        <taxon>Bacteria</taxon>
        <taxon>Pseudomonadati</taxon>
        <taxon>Bacteroidota</taxon>
        <taxon>Chitinophagia</taxon>
        <taxon>Chitinophagales</taxon>
        <taxon>Chitinophagaceae</taxon>
        <taxon>Chitinophaga</taxon>
    </lineage>
</organism>
<dbReference type="AlphaFoldDB" id="A0A291QPQ8"/>